<keyword evidence="7" id="KW-0325">Glycoprotein</keyword>
<name>A0AAD4QDV0_9AGAM</name>
<keyword evidence="5" id="KW-0274">FAD</keyword>
<dbReference type="PIRSF" id="PIRSF036292">
    <property type="entry name" value="Prenylcysteine_oxidase"/>
    <property type="match status" value="1"/>
</dbReference>
<evidence type="ECO:0000313" key="11">
    <source>
        <dbReference type="Proteomes" id="UP001201163"/>
    </source>
</evidence>
<evidence type="ECO:0000256" key="7">
    <source>
        <dbReference type="ARBA" id="ARBA00023180"/>
    </source>
</evidence>
<feature type="domain" description="Prenylcysteine lyase" evidence="9">
    <location>
        <begin position="161"/>
        <end position="503"/>
    </location>
</feature>
<feature type="signal peptide" evidence="8">
    <location>
        <begin position="1"/>
        <end position="17"/>
    </location>
</feature>
<dbReference type="GO" id="GO:0030328">
    <property type="term" value="P:prenylcysteine catabolic process"/>
    <property type="evidence" value="ECO:0007669"/>
    <property type="project" value="InterPro"/>
</dbReference>
<evidence type="ECO:0000259" key="9">
    <source>
        <dbReference type="Pfam" id="PF07156"/>
    </source>
</evidence>
<evidence type="ECO:0000256" key="5">
    <source>
        <dbReference type="ARBA" id="ARBA00022827"/>
    </source>
</evidence>
<evidence type="ECO:0000256" key="2">
    <source>
        <dbReference type="ARBA" id="ARBA00009967"/>
    </source>
</evidence>
<dbReference type="PANTHER" id="PTHR15944">
    <property type="entry name" value="FARNESYLCYSTEINE LYASE"/>
    <property type="match status" value="1"/>
</dbReference>
<proteinExistence type="inferred from homology"/>
<dbReference type="PANTHER" id="PTHR15944:SF0">
    <property type="entry name" value="PRENYLCYSTEINE LYASE DOMAIN-CONTAINING PROTEIN"/>
    <property type="match status" value="1"/>
</dbReference>
<evidence type="ECO:0000256" key="3">
    <source>
        <dbReference type="ARBA" id="ARBA00022630"/>
    </source>
</evidence>
<keyword evidence="6" id="KW-0560">Oxidoreductase</keyword>
<dbReference type="GO" id="GO:0030327">
    <property type="term" value="P:prenylated protein catabolic process"/>
    <property type="evidence" value="ECO:0007669"/>
    <property type="project" value="TreeGrafter"/>
</dbReference>
<keyword evidence="4 8" id="KW-0732">Signal</keyword>
<evidence type="ECO:0000256" key="4">
    <source>
        <dbReference type="ARBA" id="ARBA00022729"/>
    </source>
</evidence>
<organism evidence="10 11">
    <name type="scientific">Lactarius akahatsu</name>
    <dbReference type="NCBI Taxonomy" id="416441"/>
    <lineage>
        <taxon>Eukaryota</taxon>
        <taxon>Fungi</taxon>
        <taxon>Dikarya</taxon>
        <taxon>Basidiomycota</taxon>
        <taxon>Agaricomycotina</taxon>
        <taxon>Agaricomycetes</taxon>
        <taxon>Russulales</taxon>
        <taxon>Russulaceae</taxon>
        <taxon>Lactarius</taxon>
    </lineage>
</organism>
<comment type="caution">
    <text evidence="10">The sequence shown here is derived from an EMBL/GenBank/DDBJ whole genome shotgun (WGS) entry which is preliminary data.</text>
</comment>
<evidence type="ECO:0000256" key="1">
    <source>
        <dbReference type="ARBA" id="ARBA00001974"/>
    </source>
</evidence>
<gene>
    <name evidence="10" type="ORF">EDB92DRAFT_1859600</name>
</gene>
<dbReference type="SUPFAM" id="SSF51905">
    <property type="entry name" value="FAD/NAD(P)-binding domain"/>
    <property type="match status" value="1"/>
</dbReference>
<protein>
    <submittedName>
        <fullName evidence="10">FAD/NAD-P-binding domain-containing protein</fullName>
    </submittedName>
</protein>
<dbReference type="Gene3D" id="3.50.50.60">
    <property type="entry name" value="FAD/NAD(P)-binding domain"/>
    <property type="match status" value="1"/>
</dbReference>
<keyword evidence="3" id="KW-0285">Flavoprotein</keyword>
<evidence type="ECO:0000256" key="6">
    <source>
        <dbReference type="ARBA" id="ARBA00023002"/>
    </source>
</evidence>
<dbReference type="InterPro" id="IPR017046">
    <property type="entry name" value="Prenylcysteine_Oxase1"/>
</dbReference>
<dbReference type="Pfam" id="PF07156">
    <property type="entry name" value="Prenylcys_lyase"/>
    <property type="match status" value="1"/>
</dbReference>
<dbReference type="EMBL" id="JAKELL010000024">
    <property type="protein sequence ID" value="KAH8992059.1"/>
    <property type="molecule type" value="Genomic_DNA"/>
</dbReference>
<dbReference type="InterPro" id="IPR036188">
    <property type="entry name" value="FAD/NAD-bd_sf"/>
</dbReference>
<dbReference type="Pfam" id="PF13450">
    <property type="entry name" value="NAD_binding_8"/>
    <property type="match status" value="1"/>
</dbReference>
<sequence length="528" mass="58723">MRNLISLILLTASLSHAIQLPFDISKLWPVKPPPSESLPVVETPQPPRIAIIGAGAGGSSAAFWIAKAKERSGLDVEIDIYERNDYIGGRSTTVYPYNDKAYEPVELGASIFVAVNKNLQRATREFNLSLYGFEDDDGDMGIWDGEQFLYTTGSKTGIFGSWLDNLKFLWRYGYRSAKRMQELVRSTLDVFVTLYNSDAPQWSSIEELKNALNWTELVSLTGAEYFLNHGVSQRLITELIEAGTRVNYAQNVDDLHSLVTACSLAADGGVSVKGGNWRIFEQFVKRSGARIFLGTEVVGIQRRSDNGWTVATQDGHRDYDAVIIAAPYHTSRISLPDDISSSIPPQPYIHLHVTLLTTTAATPDPEYFGYKPSGKIPTTILTSFDGARQGGKAPEFNSLTYHGQAKIARNETHDAQNTGEWSVKIFSMEPISDDWLARVFQGQVGWVFRKEWDSYPVLPPTVEFPPVKLDDGLFYVNAFEPLISAMETETIASRNIVELILKEKFNSSICPVETTRATTDGGVYGWDC</sequence>
<dbReference type="Proteomes" id="UP001201163">
    <property type="component" value="Unassembled WGS sequence"/>
</dbReference>
<dbReference type="GO" id="GO:0001735">
    <property type="term" value="F:prenylcysteine oxidase activity"/>
    <property type="evidence" value="ECO:0007669"/>
    <property type="project" value="InterPro"/>
</dbReference>
<accession>A0AAD4QDV0</accession>
<evidence type="ECO:0000313" key="10">
    <source>
        <dbReference type="EMBL" id="KAH8992059.1"/>
    </source>
</evidence>
<comment type="cofactor">
    <cofactor evidence="1">
        <name>FAD</name>
        <dbReference type="ChEBI" id="CHEBI:57692"/>
    </cofactor>
</comment>
<dbReference type="AlphaFoldDB" id="A0AAD4QDV0"/>
<keyword evidence="11" id="KW-1185">Reference proteome</keyword>
<reference evidence="10" key="1">
    <citation type="submission" date="2022-01" db="EMBL/GenBank/DDBJ databases">
        <title>Comparative genomics reveals a dynamic genome evolution in the ectomycorrhizal milk-cap (Lactarius) mushrooms.</title>
        <authorList>
            <consortium name="DOE Joint Genome Institute"/>
            <person name="Lebreton A."/>
            <person name="Tang N."/>
            <person name="Kuo A."/>
            <person name="LaButti K."/>
            <person name="Drula E."/>
            <person name="Barry K."/>
            <person name="Clum A."/>
            <person name="Lipzen A."/>
            <person name="Mousain D."/>
            <person name="Ng V."/>
            <person name="Wang R."/>
            <person name="Wang X."/>
            <person name="Dai Y."/>
            <person name="Henrissat B."/>
            <person name="Grigoriev I.V."/>
            <person name="Guerin-Laguette A."/>
            <person name="Yu F."/>
            <person name="Martin F.M."/>
        </authorList>
    </citation>
    <scope>NUCLEOTIDE SEQUENCE</scope>
    <source>
        <strain evidence="10">QP</strain>
    </source>
</reference>
<feature type="chain" id="PRO_5042181799" evidence="8">
    <location>
        <begin position="18"/>
        <end position="528"/>
    </location>
</feature>
<evidence type="ECO:0000256" key="8">
    <source>
        <dbReference type="SAM" id="SignalP"/>
    </source>
</evidence>
<comment type="similarity">
    <text evidence="2">Belongs to the prenylcysteine oxidase family.</text>
</comment>
<dbReference type="InterPro" id="IPR010795">
    <property type="entry name" value="Prenylcys_lyase"/>
</dbReference>